<proteinExistence type="inferred from homology"/>
<evidence type="ECO:0000256" key="3">
    <source>
        <dbReference type="ARBA" id="ARBA00022630"/>
    </source>
</evidence>
<dbReference type="Proteomes" id="UP000006241">
    <property type="component" value="Unassembled WGS sequence"/>
</dbReference>
<gene>
    <name evidence="9" type="ORF">HMPREF0765_1312</name>
</gene>
<evidence type="ECO:0000259" key="6">
    <source>
        <dbReference type="Pfam" id="PF00441"/>
    </source>
</evidence>
<dbReference type="PANTHER" id="PTHR43884:SF19">
    <property type="entry name" value="ACYL-COA DEHYDROGENASE FADE4-RELATED"/>
    <property type="match status" value="1"/>
</dbReference>
<dbReference type="SUPFAM" id="SSF56645">
    <property type="entry name" value="Acyl-CoA dehydrogenase NM domain-like"/>
    <property type="match status" value="1"/>
</dbReference>
<organism evidence="9 10">
    <name type="scientific">Sphingobacterium spiritivorum ATCC 33300</name>
    <dbReference type="NCBI Taxonomy" id="525372"/>
    <lineage>
        <taxon>Bacteria</taxon>
        <taxon>Pseudomonadati</taxon>
        <taxon>Bacteroidota</taxon>
        <taxon>Sphingobacteriia</taxon>
        <taxon>Sphingobacteriales</taxon>
        <taxon>Sphingobacteriaceae</taxon>
        <taxon>Sphingobacterium</taxon>
    </lineage>
</organism>
<dbReference type="Gene3D" id="2.40.110.10">
    <property type="entry name" value="Butyryl-CoA Dehydrogenase, subunit A, domain 2"/>
    <property type="match status" value="1"/>
</dbReference>
<evidence type="ECO:0000256" key="5">
    <source>
        <dbReference type="RuleBase" id="RU362125"/>
    </source>
</evidence>
<evidence type="ECO:0000259" key="7">
    <source>
        <dbReference type="Pfam" id="PF02770"/>
    </source>
</evidence>
<dbReference type="Gene3D" id="1.20.140.10">
    <property type="entry name" value="Butyryl-CoA Dehydrogenase, subunit A, domain 3"/>
    <property type="match status" value="1"/>
</dbReference>
<dbReference type="Pfam" id="PF02770">
    <property type="entry name" value="Acyl-CoA_dh_M"/>
    <property type="match status" value="1"/>
</dbReference>
<dbReference type="InterPro" id="IPR009075">
    <property type="entry name" value="AcylCo_DH/oxidase_C"/>
</dbReference>
<dbReference type="AlphaFoldDB" id="C2FVF6"/>
<dbReference type="InterPro" id="IPR006091">
    <property type="entry name" value="Acyl-CoA_Oxase/DH_mid-dom"/>
</dbReference>
<dbReference type="InterPro" id="IPR006089">
    <property type="entry name" value="Acyl-CoA_DH_CS"/>
</dbReference>
<keyword evidence="3 5" id="KW-0285">Flavoprotein</keyword>
<comment type="caution">
    <text evidence="9">The sequence shown here is derived from an EMBL/GenBank/DDBJ whole genome shotgun (WGS) entry which is preliminary data.</text>
</comment>
<keyword evidence="4 5" id="KW-0274">FAD</keyword>
<feature type="domain" description="Acyl-CoA oxidase/dehydrogenase middle" evidence="7">
    <location>
        <begin position="124"/>
        <end position="215"/>
    </location>
</feature>
<dbReference type="InterPro" id="IPR013786">
    <property type="entry name" value="AcylCoA_DH/ox_N"/>
</dbReference>
<dbReference type="GO" id="GO:0050660">
    <property type="term" value="F:flavin adenine dinucleotide binding"/>
    <property type="evidence" value="ECO:0007669"/>
    <property type="project" value="InterPro"/>
</dbReference>
<feature type="domain" description="Acyl-CoA dehydrogenase/oxidase C-terminal" evidence="6">
    <location>
        <begin position="234"/>
        <end position="383"/>
    </location>
</feature>
<feature type="domain" description="Acyl-CoA dehydrogenase/oxidase N-terminal" evidence="8">
    <location>
        <begin position="31"/>
        <end position="110"/>
    </location>
</feature>
<dbReference type="PANTHER" id="PTHR43884">
    <property type="entry name" value="ACYL-COA DEHYDROGENASE"/>
    <property type="match status" value="1"/>
</dbReference>
<reference evidence="9 10" key="1">
    <citation type="submission" date="2009-01" db="EMBL/GenBank/DDBJ databases">
        <authorList>
            <person name="Qin X."/>
            <person name="Bachman B."/>
            <person name="Battles P."/>
            <person name="Bell A."/>
            <person name="Bess C."/>
            <person name="Bickham C."/>
            <person name="Chaboub L."/>
            <person name="Chen D."/>
            <person name="Coyle M."/>
            <person name="Deiros D.R."/>
            <person name="Dinh H."/>
            <person name="Forbes L."/>
            <person name="Fowler G."/>
            <person name="Francisco L."/>
            <person name="Fu Q."/>
            <person name="Gubbala S."/>
            <person name="Hale W."/>
            <person name="Han Y."/>
            <person name="Hemphill L."/>
            <person name="Highlander S.K."/>
            <person name="Hirani K."/>
            <person name="Hogues M."/>
            <person name="Jackson L."/>
            <person name="Jakkamsetti A."/>
            <person name="Javaid M."/>
            <person name="Jiang H."/>
            <person name="Korchina V."/>
            <person name="Kovar C."/>
            <person name="Lara F."/>
            <person name="Lee S."/>
            <person name="Mata R."/>
            <person name="Mathew T."/>
            <person name="Moen C."/>
            <person name="Morales K."/>
            <person name="Munidasa M."/>
            <person name="Nazareth L."/>
            <person name="Ngo R."/>
            <person name="Nguyen L."/>
            <person name="Okwuonu G."/>
            <person name="Ongeri F."/>
            <person name="Patil S."/>
            <person name="Petrosino J."/>
            <person name="Pham C."/>
            <person name="Pham P."/>
            <person name="Pu L.-L."/>
            <person name="Puazo M."/>
            <person name="Raj R."/>
            <person name="Reid J."/>
            <person name="Rouhana J."/>
            <person name="Saada N."/>
            <person name="Shang Y."/>
            <person name="Simmons D."/>
            <person name="Thornton R."/>
            <person name="Warren J."/>
            <person name="Weissenberger G."/>
            <person name="Zhang J."/>
            <person name="Zhang L."/>
            <person name="Zhou C."/>
            <person name="Zhu D."/>
            <person name="Muzny D."/>
            <person name="Worley K."/>
            <person name="Gibbs R."/>
        </authorList>
    </citation>
    <scope>NUCLEOTIDE SEQUENCE [LARGE SCALE GENOMIC DNA]</scope>
    <source>
        <strain evidence="9 10">ATCC 33300</strain>
    </source>
</reference>
<dbReference type="SUPFAM" id="SSF47203">
    <property type="entry name" value="Acyl-CoA dehydrogenase C-terminal domain-like"/>
    <property type="match status" value="1"/>
</dbReference>
<evidence type="ECO:0000256" key="4">
    <source>
        <dbReference type="ARBA" id="ARBA00022827"/>
    </source>
</evidence>
<dbReference type="GO" id="GO:0003995">
    <property type="term" value="F:acyl-CoA dehydrogenase activity"/>
    <property type="evidence" value="ECO:0007669"/>
    <property type="project" value="InterPro"/>
</dbReference>
<evidence type="ECO:0000313" key="10">
    <source>
        <dbReference type="Proteomes" id="UP000006241"/>
    </source>
</evidence>
<dbReference type="GO" id="GO:0005886">
    <property type="term" value="C:plasma membrane"/>
    <property type="evidence" value="ECO:0007669"/>
    <property type="project" value="TreeGrafter"/>
</dbReference>
<sequence>MKKMKEGFEIFLKKFENRIHELFHHESDINELSINRGLPQDVWDKIMELKPLSVAIPETFGGRGAKVSECLSILAAASYESLPLSLTFGINIALFLEPLAKYGHSDVQQPIFDRFLHHKAMGGLMITEPDFGSDALNMRTQYEESEAGYKLKGQKHWQGLTGMADFWIIAARKDMGQGDLARDVEFFVTDNSRPEQQIQVEHYFNNLGLYMIPYGMNTIDLEVPANQKLLQKSTGIKMMLDILHRSRLQFPGMGMGFIKRMLDEALSHCTSRKVGGQQLLALDSVQYQISRIQSSYSLCSGMCARSSSMSGIDQDLATAGLEANSMKALVTDLMQEAAQICVQLSGSSGYKIDHVAGRGIVDSRPFQIFEGSNEMLYTQIAEMVIKQMKKSKESNFGQYLQGFERCDRVAVLFKPVLDFQITESLVQRQMVVLGKIIARLVCLQYVGDMTDKGFRTDLYDNCVKHIEMDIKKLLSDFLNYNDAKPIVEYQEQSNWIDFI</sequence>
<evidence type="ECO:0000313" key="9">
    <source>
        <dbReference type="EMBL" id="EEI93014.1"/>
    </source>
</evidence>
<dbReference type="EMBL" id="ACHB01000033">
    <property type="protein sequence ID" value="EEI93014.1"/>
    <property type="molecule type" value="Genomic_DNA"/>
</dbReference>
<dbReference type="HOGENOM" id="CLU_528673_0_0_10"/>
<dbReference type="InterPro" id="IPR046373">
    <property type="entry name" value="Acyl-CoA_Oxase/DH_mid-dom_sf"/>
</dbReference>
<dbReference type="InterPro" id="IPR009100">
    <property type="entry name" value="AcylCoA_DH/oxidase_NM_dom_sf"/>
</dbReference>
<dbReference type="InterPro" id="IPR037069">
    <property type="entry name" value="AcylCoA_DH/ox_N_sf"/>
</dbReference>
<dbReference type="Pfam" id="PF02771">
    <property type="entry name" value="Acyl-CoA_dh_N"/>
    <property type="match status" value="1"/>
</dbReference>
<accession>C2FVF6</accession>
<dbReference type="CDD" id="cd00567">
    <property type="entry name" value="ACAD"/>
    <property type="match status" value="1"/>
</dbReference>
<evidence type="ECO:0000256" key="1">
    <source>
        <dbReference type="ARBA" id="ARBA00001974"/>
    </source>
</evidence>
<comment type="cofactor">
    <cofactor evidence="1 5">
        <name>FAD</name>
        <dbReference type="ChEBI" id="CHEBI:57692"/>
    </cofactor>
</comment>
<comment type="similarity">
    <text evidence="2 5">Belongs to the acyl-CoA dehydrogenase family.</text>
</comment>
<dbReference type="Gene3D" id="1.10.540.10">
    <property type="entry name" value="Acyl-CoA dehydrogenase/oxidase, N-terminal domain"/>
    <property type="match status" value="1"/>
</dbReference>
<protein>
    <submittedName>
        <fullName evidence="9">Acyl-CoA dehydrogenase, C-terminal domain protein</fullName>
    </submittedName>
</protein>
<evidence type="ECO:0000259" key="8">
    <source>
        <dbReference type="Pfam" id="PF02771"/>
    </source>
</evidence>
<dbReference type="PROSITE" id="PS00073">
    <property type="entry name" value="ACYL_COA_DH_2"/>
    <property type="match status" value="1"/>
</dbReference>
<evidence type="ECO:0000256" key="2">
    <source>
        <dbReference type="ARBA" id="ARBA00009347"/>
    </source>
</evidence>
<keyword evidence="5" id="KW-0560">Oxidoreductase</keyword>
<dbReference type="InterPro" id="IPR036250">
    <property type="entry name" value="AcylCo_DH-like_C"/>
</dbReference>
<name>C2FVF6_SPHSI</name>
<dbReference type="Pfam" id="PF00441">
    <property type="entry name" value="Acyl-CoA_dh_1"/>
    <property type="match status" value="1"/>
</dbReference>